<keyword evidence="2" id="KW-0812">Transmembrane</keyword>
<accession>A0A8J4PQZ9</accession>
<feature type="transmembrane region" description="Helical" evidence="2">
    <location>
        <begin position="128"/>
        <end position="146"/>
    </location>
</feature>
<dbReference type="AlphaFoldDB" id="A0A8J4PQZ9"/>
<reference evidence="3" key="1">
    <citation type="submission" date="2020-01" db="EMBL/GenBank/DDBJ databases">
        <title>Development of genomics and gene disruption for Polysphondylium violaceum indicates a role for the polyketide synthase stlB in stalk morphogenesis.</title>
        <authorList>
            <person name="Narita B."/>
            <person name="Kawabe Y."/>
            <person name="Kin K."/>
            <person name="Saito T."/>
            <person name="Gibbs R."/>
            <person name="Kuspa A."/>
            <person name="Muzny D."/>
            <person name="Queller D."/>
            <person name="Richards S."/>
            <person name="Strassman J."/>
            <person name="Sucgang R."/>
            <person name="Worley K."/>
            <person name="Schaap P."/>
        </authorList>
    </citation>
    <scope>NUCLEOTIDE SEQUENCE</scope>
    <source>
        <strain evidence="3">QSvi11</strain>
    </source>
</reference>
<evidence type="ECO:0000313" key="4">
    <source>
        <dbReference type="Proteomes" id="UP000695562"/>
    </source>
</evidence>
<evidence type="ECO:0000256" key="1">
    <source>
        <dbReference type="SAM" id="MobiDB-lite"/>
    </source>
</evidence>
<evidence type="ECO:0000313" key="3">
    <source>
        <dbReference type="EMBL" id="KAF2070639.1"/>
    </source>
</evidence>
<keyword evidence="2" id="KW-0472">Membrane</keyword>
<protein>
    <submittedName>
        <fullName evidence="3">Uncharacterized protein</fullName>
    </submittedName>
</protein>
<feature type="compositionally biased region" description="Basic and acidic residues" evidence="1">
    <location>
        <begin position="185"/>
        <end position="204"/>
    </location>
</feature>
<dbReference type="Proteomes" id="UP000695562">
    <property type="component" value="Unassembled WGS sequence"/>
</dbReference>
<proteinExistence type="predicted"/>
<feature type="region of interest" description="Disordered" evidence="1">
    <location>
        <begin position="162"/>
        <end position="211"/>
    </location>
</feature>
<gene>
    <name evidence="3" type="ORF">CYY_008049</name>
</gene>
<organism evidence="3 4">
    <name type="scientific">Polysphondylium violaceum</name>
    <dbReference type="NCBI Taxonomy" id="133409"/>
    <lineage>
        <taxon>Eukaryota</taxon>
        <taxon>Amoebozoa</taxon>
        <taxon>Evosea</taxon>
        <taxon>Eumycetozoa</taxon>
        <taxon>Dictyostelia</taxon>
        <taxon>Dictyosteliales</taxon>
        <taxon>Dictyosteliaceae</taxon>
        <taxon>Polysphondylium</taxon>
    </lineage>
</organism>
<feature type="compositionally biased region" description="Polar residues" evidence="1">
    <location>
        <begin position="173"/>
        <end position="184"/>
    </location>
</feature>
<dbReference type="EMBL" id="AJWJ01000465">
    <property type="protein sequence ID" value="KAF2070639.1"/>
    <property type="molecule type" value="Genomic_DNA"/>
</dbReference>
<evidence type="ECO:0000256" key="2">
    <source>
        <dbReference type="SAM" id="Phobius"/>
    </source>
</evidence>
<comment type="caution">
    <text evidence="3">The sequence shown here is derived from an EMBL/GenBank/DDBJ whole genome shotgun (WGS) entry which is preliminary data.</text>
</comment>
<sequence length="211" mass="24458">MQRTPSYKDTPNYLLQIDNELNASTIEEFKKHDGLEDADFKVHKKTSFYRNGRTTIYLQDYRKAEEFFNKHKTIGGHSLKMIRSNSLEPNETNTWVLILSGTTLDKSNAGMHEELKLIRETIEKSANHYIYIYIFIVITINFYLSMKNKAMVTGSQPWIRKPSGQKAIRIRKQLQSSQQKGHNGNQEEKEDTHTVSKNKSESPSHTKPGIH</sequence>
<name>A0A8J4PQZ9_9MYCE</name>
<keyword evidence="2" id="KW-1133">Transmembrane helix</keyword>
<keyword evidence="4" id="KW-1185">Reference proteome</keyword>